<evidence type="ECO:0000313" key="19">
    <source>
        <dbReference type="Proteomes" id="UP001178288"/>
    </source>
</evidence>
<feature type="domain" description="Mur ligase N-terminal catalytic" evidence="15">
    <location>
        <begin position="4"/>
        <end position="101"/>
    </location>
</feature>
<dbReference type="InterPro" id="IPR000713">
    <property type="entry name" value="Mur_ligase_N"/>
</dbReference>
<evidence type="ECO:0000256" key="3">
    <source>
        <dbReference type="ARBA" id="ARBA00012211"/>
    </source>
</evidence>
<keyword evidence="4 14" id="KW-0963">Cytoplasm</keyword>
<evidence type="ECO:0000256" key="14">
    <source>
        <dbReference type="HAMAP-Rule" id="MF_00046"/>
    </source>
</evidence>
<keyword evidence="10 14" id="KW-0573">Peptidoglycan synthesis</keyword>
<dbReference type="EMBL" id="CP126114">
    <property type="protein sequence ID" value="WHY85017.1"/>
    <property type="molecule type" value="Genomic_DNA"/>
</dbReference>
<comment type="catalytic activity">
    <reaction evidence="13 14">
        <text>UDP-N-acetyl-alpha-D-muramate + L-alanine + ATP = UDP-N-acetyl-alpha-D-muramoyl-L-alanine + ADP + phosphate + H(+)</text>
        <dbReference type="Rhea" id="RHEA:23372"/>
        <dbReference type="ChEBI" id="CHEBI:15378"/>
        <dbReference type="ChEBI" id="CHEBI:30616"/>
        <dbReference type="ChEBI" id="CHEBI:43474"/>
        <dbReference type="ChEBI" id="CHEBI:57972"/>
        <dbReference type="ChEBI" id="CHEBI:70757"/>
        <dbReference type="ChEBI" id="CHEBI:83898"/>
        <dbReference type="ChEBI" id="CHEBI:456216"/>
        <dbReference type="EC" id="6.3.2.8"/>
    </reaction>
</comment>
<keyword evidence="7 14" id="KW-0547">Nucleotide-binding</keyword>
<dbReference type="PANTHER" id="PTHR43445:SF3">
    <property type="entry name" value="UDP-N-ACETYLMURAMATE--L-ALANINE LIGASE"/>
    <property type="match status" value="1"/>
</dbReference>
<keyword evidence="9 14" id="KW-0133">Cell shape</keyword>
<organism evidence="18 19">
    <name type="scientific">Neobacillus novalis</name>
    <dbReference type="NCBI Taxonomy" id="220687"/>
    <lineage>
        <taxon>Bacteria</taxon>
        <taxon>Bacillati</taxon>
        <taxon>Bacillota</taxon>
        <taxon>Bacilli</taxon>
        <taxon>Bacillales</taxon>
        <taxon>Bacillaceae</taxon>
        <taxon>Neobacillus</taxon>
    </lineage>
</organism>
<evidence type="ECO:0000256" key="2">
    <source>
        <dbReference type="ARBA" id="ARBA00004752"/>
    </source>
</evidence>
<keyword evidence="12 14" id="KW-0961">Cell wall biogenesis/degradation</keyword>
<proteinExistence type="inferred from homology"/>
<dbReference type="Pfam" id="PF01225">
    <property type="entry name" value="Mur_ligase"/>
    <property type="match status" value="1"/>
</dbReference>
<gene>
    <name evidence="14 18" type="primary">murC</name>
    <name evidence="18" type="ORF">QNH39_20555</name>
</gene>
<keyword evidence="8 14" id="KW-0067">ATP-binding</keyword>
<evidence type="ECO:0000256" key="5">
    <source>
        <dbReference type="ARBA" id="ARBA00022598"/>
    </source>
</evidence>
<dbReference type="GO" id="GO:0008763">
    <property type="term" value="F:UDP-N-acetylmuramate-L-alanine ligase activity"/>
    <property type="evidence" value="ECO:0007669"/>
    <property type="project" value="UniProtKB-UniRule"/>
</dbReference>
<evidence type="ECO:0000256" key="4">
    <source>
        <dbReference type="ARBA" id="ARBA00022490"/>
    </source>
</evidence>
<dbReference type="GO" id="GO:0005524">
    <property type="term" value="F:ATP binding"/>
    <property type="evidence" value="ECO:0007669"/>
    <property type="project" value="UniProtKB-UniRule"/>
</dbReference>
<evidence type="ECO:0000256" key="13">
    <source>
        <dbReference type="ARBA" id="ARBA00047833"/>
    </source>
</evidence>
<evidence type="ECO:0000256" key="1">
    <source>
        <dbReference type="ARBA" id="ARBA00004496"/>
    </source>
</evidence>
<comment type="pathway">
    <text evidence="2 14">Cell wall biogenesis; peptidoglycan biosynthesis.</text>
</comment>
<comment type="similarity">
    <text evidence="14">Belongs to the MurCDEF family.</text>
</comment>
<keyword evidence="6 14" id="KW-0132">Cell division</keyword>
<keyword evidence="19" id="KW-1185">Reference proteome</keyword>
<keyword evidence="11 14" id="KW-0131">Cell cycle</keyword>
<evidence type="ECO:0000259" key="15">
    <source>
        <dbReference type="Pfam" id="PF01225"/>
    </source>
</evidence>
<dbReference type="InterPro" id="IPR005758">
    <property type="entry name" value="UDP-N-AcMur_Ala_ligase_MurC"/>
</dbReference>
<protein>
    <recommendedName>
        <fullName evidence="3 14">UDP-N-acetylmuramate--L-alanine ligase</fullName>
        <ecNumber evidence="3 14">6.3.2.8</ecNumber>
    </recommendedName>
    <alternativeName>
        <fullName evidence="14">UDP-N-acetylmuramoyl-L-alanine synthetase</fullName>
    </alternativeName>
</protein>
<reference evidence="18" key="1">
    <citation type="submission" date="2023-05" db="EMBL/GenBank/DDBJ databases">
        <title>Comparative genomics of Bacillaceae isolates and their secondary metabolite potential.</title>
        <authorList>
            <person name="Song L."/>
            <person name="Nielsen L.J."/>
            <person name="Mohite O."/>
            <person name="Xu X."/>
            <person name="Weber T."/>
            <person name="Kovacs A.T."/>
        </authorList>
    </citation>
    <scope>NUCLEOTIDE SEQUENCE</scope>
    <source>
        <strain evidence="18">XLM17</strain>
    </source>
</reference>
<dbReference type="KEGG" id="nnv:QNH39_20555"/>
<dbReference type="GO" id="GO:0071555">
    <property type="term" value="P:cell wall organization"/>
    <property type="evidence" value="ECO:0007669"/>
    <property type="project" value="UniProtKB-KW"/>
</dbReference>
<dbReference type="Gene3D" id="3.40.1190.10">
    <property type="entry name" value="Mur-like, catalytic domain"/>
    <property type="match status" value="1"/>
</dbReference>
<comment type="subcellular location">
    <subcellularLocation>
        <location evidence="1 14">Cytoplasm</location>
    </subcellularLocation>
</comment>
<evidence type="ECO:0000256" key="9">
    <source>
        <dbReference type="ARBA" id="ARBA00022960"/>
    </source>
</evidence>
<dbReference type="SUPFAM" id="SSF51984">
    <property type="entry name" value="MurCD N-terminal domain"/>
    <property type="match status" value="1"/>
</dbReference>
<dbReference type="SUPFAM" id="SSF53244">
    <property type="entry name" value="MurD-like peptide ligases, peptide-binding domain"/>
    <property type="match status" value="1"/>
</dbReference>
<dbReference type="PANTHER" id="PTHR43445">
    <property type="entry name" value="UDP-N-ACETYLMURAMATE--L-ALANINE LIGASE-RELATED"/>
    <property type="match status" value="1"/>
</dbReference>
<dbReference type="Proteomes" id="UP001178288">
    <property type="component" value="Chromosome"/>
</dbReference>
<dbReference type="AlphaFoldDB" id="A0AA95S9Q3"/>
<dbReference type="RefSeq" id="WP_066090901.1">
    <property type="nucleotide sequence ID" value="NZ_CP126114.1"/>
</dbReference>
<sequence length="432" mass="48831">MTIYHFVGIKGSGMSALAQVLHDMKFQVQGSDYEKHFFTQDALEQSGITILPFQKENIKPGLTIIAGNAFPDTHEEIQEAMKLGLPIVRYHRFLGDFMQNFISVAITGAHGKTSTTGLLAHVIEGAKPTSYLIGDGTGKGQEGAEYFVFEACEYRRHFLSYFPDYAIMTNIDFDHPDYFANLEDVFSAFQEMAIQVKKGIFAYGDDEQLQKIQAKVPVLFYGFGEENDYQAKNLVKTTNGTSFDVFIRNTFFDTFSIPTFGDHSILNALAVIGLCHYEEINVEVVKELLTTFQGVKRRFTEKRIGTQILIDDYAHHPTEIKATIQAAKQKYPDQKIVAVFQPHTFTRTQAFLEDFAESLRLADKTYLCEIFGSARENHGKLSIKDLQDKIAESEIITEENTSVLNEHTNSVIIFMGAGDIQKFQESYEKQLS</sequence>
<feature type="binding site" evidence="14">
    <location>
        <begin position="108"/>
        <end position="114"/>
    </location>
    <ligand>
        <name>ATP</name>
        <dbReference type="ChEBI" id="CHEBI:30616"/>
    </ligand>
</feature>
<dbReference type="GO" id="GO:0009252">
    <property type="term" value="P:peptidoglycan biosynthetic process"/>
    <property type="evidence" value="ECO:0007669"/>
    <property type="project" value="UniProtKB-UniRule"/>
</dbReference>
<evidence type="ECO:0000259" key="17">
    <source>
        <dbReference type="Pfam" id="PF08245"/>
    </source>
</evidence>
<dbReference type="HAMAP" id="MF_00046">
    <property type="entry name" value="MurC"/>
    <property type="match status" value="1"/>
</dbReference>
<dbReference type="NCBIfam" id="TIGR01082">
    <property type="entry name" value="murC"/>
    <property type="match status" value="1"/>
</dbReference>
<evidence type="ECO:0000256" key="8">
    <source>
        <dbReference type="ARBA" id="ARBA00022840"/>
    </source>
</evidence>
<evidence type="ECO:0000256" key="6">
    <source>
        <dbReference type="ARBA" id="ARBA00022618"/>
    </source>
</evidence>
<dbReference type="EC" id="6.3.2.8" evidence="3 14"/>
<dbReference type="GO" id="GO:0008360">
    <property type="term" value="P:regulation of cell shape"/>
    <property type="evidence" value="ECO:0007669"/>
    <property type="project" value="UniProtKB-KW"/>
</dbReference>
<dbReference type="SUPFAM" id="SSF53623">
    <property type="entry name" value="MurD-like peptide ligases, catalytic domain"/>
    <property type="match status" value="1"/>
</dbReference>
<evidence type="ECO:0000256" key="7">
    <source>
        <dbReference type="ARBA" id="ARBA00022741"/>
    </source>
</evidence>
<dbReference type="Pfam" id="PF02875">
    <property type="entry name" value="Mur_ligase_C"/>
    <property type="match status" value="1"/>
</dbReference>
<name>A0AA95S9Q3_9BACI</name>
<feature type="domain" description="Mur ligase C-terminal" evidence="16">
    <location>
        <begin position="298"/>
        <end position="399"/>
    </location>
</feature>
<dbReference type="Pfam" id="PF08245">
    <property type="entry name" value="Mur_ligase_M"/>
    <property type="match status" value="1"/>
</dbReference>
<keyword evidence="5 14" id="KW-0436">Ligase</keyword>
<dbReference type="InterPro" id="IPR036565">
    <property type="entry name" value="Mur-like_cat_sf"/>
</dbReference>
<comment type="function">
    <text evidence="14">Cell wall formation.</text>
</comment>
<dbReference type="Gene3D" id="3.40.50.720">
    <property type="entry name" value="NAD(P)-binding Rossmann-like Domain"/>
    <property type="match status" value="1"/>
</dbReference>
<dbReference type="Gene3D" id="3.90.190.20">
    <property type="entry name" value="Mur ligase, C-terminal domain"/>
    <property type="match status" value="1"/>
</dbReference>
<dbReference type="InterPro" id="IPR013221">
    <property type="entry name" value="Mur_ligase_cen"/>
</dbReference>
<accession>A0AA95S9Q3</accession>
<dbReference type="InterPro" id="IPR036615">
    <property type="entry name" value="Mur_ligase_C_dom_sf"/>
</dbReference>
<feature type="domain" description="Mur ligase central" evidence="17">
    <location>
        <begin position="106"/>
        <end position="274"/>
    </location>
</feature>
<evidence type="ECO:0000256" key="10">
    <source>
        <dbReference type="ARBA" id="ARBA00022984"/>
    </source>
</evidence>
<dbReference type="GO" id="GO:0051301">
    <property type="term" value="P:cell division"/>
    <property type="evidence" value="ECO:0007669"/>
    <property type="project" value="UniProtKB-KW"/>
</dbReference>
<dbReference type="InterPro" id="IPR004101">
    <property type="entry name" value="Mur_ligase_C"/>
</dbReference>
<dbReference type="GO" id="GO:0005737">
    <property type="term" value="C:cytoplasm"/>
    <property type="evidence" value="ECO:0007669"/>
    <property type="project" value="UniProtKB-SubCell"/>
</dbReference>
<evidence type="ECO:0000313" key="18">
    <source>
        <dbReference type="EMBL" id="WHY85017.1"/>
    </source>
</evidence>
<dbReference type="InterPro" id="IPR050061">
    <property type="entry name" value="MurCDEF_pg_biosynth"/>
</dbReference>
<evidence type="ECO:0000256" key="12">
    <source>
        <dbReference type="ARBA" id="ARBA00023316"/>
    </source>
</evidence>
<evidence type="ECO:0000256" key="11">
    <source>
        <dbReference type="ARBA" id="ARBA00023306"/>
    </source>
</evidence>
<evidence type="ECO:0000259" key="16">
    <source>
        <dbReference type="Pfam" id="PF02875"/>
    </source>
</evidence>